<name>A0A1Q4VAF6_9ACTN</name>
<dbReference type="InterPro" id="IPR036928">
    <property type="entry name" value="AS_sf"/>
</dbReference>
<evidence type="ECO:0000313" key="3">
    <source>
        <dbReference type="EMBL" id="OKH94824.1"/>
    </source>
</evidence>
<reference evidence="3 4" key="1">
    <citation type="submission" date="2015-06" db="EMBL/GenBank/DDBJ databases">
        <title>Cloning and characterization of the uncialamcin biosynthetic gene cluster.</title>
        <authorList>
            <person name="Yan X."/>
            <person name="Huang T."/>
            <person name="Ge H."/>
            <person name="Shen B."/>
        </authorList>
    </citation>
    <scope>NUCLEOTIDE SEQUENCE [LARGE SCALE GENOMIC DNA]</scope>
    <source>
        <strain evidence="3 4">DCA2648</strain>
    </source>
</reference>
<protein>
    <recommendedName>
        <fullName evidence="2">Amidase domain-containing protein</fullName>
    </recommendedName>
</protein>
<dbReference type="InterPro" id="IPR023631">
    <property type="entry name" value="Amidase_dom"/>
</dbReference>
<dbReference type="Proteomes" id="UP000186455">
    <property type="component" value="Unassembled WGS sequence"/>
</dbReference>
<dbReference type="PANTHER" id="PTHR43372:SF4">
    <property type="entry name" value="FATTY-ACID AMIDE HYDROLASE 2"/>
    <property type="match status" value="1"/>
</dbReference>
<evidence type="ECO:0000256" key="1">
    <source>
        <dbReference type="SAM" id="MobiDB-lite"/>
    </source>
</evidence>
<evidence type="ECO:0000259" key="2">
    <source>
        <dbReference type="Pfam" id="PF01425"/>
    </source>
</evidence>
<dbReference type="STRING" id="1048205.AB852_11650"/>
<feature type="region of interest" description="Disordered" evidence="1">
    <location>
        <begin position="472"/>
        <end position="492"/>
    </location>
</feature>
<evidence type="ECO:0000313" key="4">
    <source>
        <dbReference type="Proteomes" id="UP000186455"/>
    </source>
</evidence>
<accession>A0A1Q4VAF6</accession>
<dbReference type="EMBL" id="LFBV01000002">
    <property type="protein sequence ID" value="OKH94824.1"/>
    <property type="molecule type" value="Genomic_DNA"/>
</dbReference>
<gene>
    <name evidence="3" type="ORF">AB852_11650</name>
</gene>
<dbReference type="SUPFAM" id="SSF75304">
    <property type="entry name" value="Amidase signature (AS) enzymes"/>
    <property type="match status" value="1"/>
</dbReference>
<dbReference type="GO" id="GO:0012505">
    <property type="term" value="C:endomembrane system"/>
    <property type="evidence" value="ECO:0007669"/>
    <property type="project" value="TreeGrafter"/>
</dbReference>
<dbReference type="Pfam" id="PF01425">
    <property type="entry name" value="Amidase"/>
    <property type="match status" value="1"/>
</dbReference>
<dbReference type="GeneID" id="96790759"/>
<comment type="caution">
    <text evidence="3">The sequence shown here is derived from an EMBL/GenBank/DDBJ whole genome shotgun (WGS) entry which is preliminary data.</text>
</comment>
<dbReference type="PANTHER" id="PTHR43372">
    <property type="entry name" value="FATTY-ACID AMIDE HYDROLASE"/>
    <property type="match status" value="1"/>
</dbReference>
<dbReference type="AlphaFoldDB" id="A0A1Q4VAF6"/>
<dbReference type="Gene3D" id="3.90.1300.10">
    <property type="entry name" value="Amidase signature (AS) domain"/>
    <property type="match status" value="1"/>
</dbReference>
<dbReference type="RefSeq" id="WP_245876757.1">
    <property type="nucleotide sequence ID" value="NZ_CP109583.1"/>
</dbReference>
<keyword evidence="4" id="KW-1185">Reference proteome</keyword>
<sequence>MDEELCWWPAVRAAKAIAAREVSAREYLAALLAAVERHNPGLGLVVTLSEQAMSDAKEADAATARGDLLPPLHGVPMTVKDCFATAGLRTTGGAAALSGHVPVRDADAVAALRRAGCVVFGKTNLPEFSGDVQAYNELFGTARNPWGTGFSTGGSSGGSAGAVAAGFTPVELGSDVAGSIRVPASHCGVFGHKPSFRTVPTYGHVPPLPFAHTVPDLTVVGPLARTADDLSAVFDAVAGPDSHDAPAWRLELPPARPVRRVAVWFDDPYCPVDAEVRRVLEDVADRLADTGAVVERATPKGIRLDASDRVFRALLAPVAFGRYSVRDAEGIVRGEGVPGADLGAEHVGQTHRAWADADAARARMQLRWGRFFEEYDAILLPVAPTAAQPHDHRPFAERDILVNGGRRPYWDQIVWAGLTGVCHLPSTVVPAGRTGRGLPVGVAVAGPYLGDRTTLALARTLEQALPPLGRPPVLVPLSRSTSGKAEEHARDH</sequence>
<organism evidence="3 4">
    <name type="scientific">Streptomyces uncialis</name>
    <dbReference type="NCBI Taxonomy" id="1048205"/>
    <lineage>
        <taxon>Bacteria</taxon>
        <taxon>Bacillati</taxon>
        <taxon>Actinomycetota</taxon>
        <taxon>Actinomycetes</taxon>
        <taxon>Kitasatosporales</taxon>
        <taxon>Streptomycetaceae</taxon>
        <taxon>Streptomyces</taxon>
    </lineage>
</organism>
<dbReference type="InterPro" id="IPR052739">
    <property type="entry name" value="FAAH2"/>
</dbReference>
<proteinExistence type="predicted"/>
<feature type="domain" description="Amidase" evidence="2">
    <location>
        <begin position="27"/>
        <end position="455"/>
    </location>
</feature>